<evidence type="ECO:0000259" key="1">
    <source>
        <dbReference type="Pfam" id="PF09413"/>
    </source>
</evidence>
<dbReference type="RefSeq" id="WP_128231805.1">
    <property type="nucleotide sequence ID" value="NZ_SAUY01000006.1"/>
</dbReference>
<reference evidence="2 3" key="1">
    <citation type="submission" date="2019-01" db="EMBL/GenBank/DDBJ databases">
        <title>Sinorhodobacter populi sp. nov. isolated from the symptomatic bark tissue of Populus euramericana canker.</title>
        <authorList>
            <person name="Xu G."/>
        </authorList>
    </citation>
    <scope>NUCLEOTIDE SEQUENCE [LARGE SCALE GENOMIC DNA]</scope>
    <source>
        <strain evidence="2 3">07D10-4-3</strain>
    </source>
</reference>
<evidence type="ECO:0000313" key="3">
    <source>
        <dbReference type="Proteomes" id="UP000284451"/>
    </source>
</evidence>
<protein>
    <submittedName>
        <fullName evidence="2">DUF2007 domain-containing protein</fullName>
    </submittedName>
</protein>
<organism evidence="2 3">
    <name type="scientific">Paenirhodobacter populi</name>
    <dbReference type="NCBI Taxonomy" id="2306993"/>
    <lineage>
        <taxon>Bacteria</taxon>
        <taxon>Pseudomonadati</taxon>
        <taxon>Pseudomonadota</taxon>
        <taxon>Alphaproteobacteria</taxon>
        <taxon>Rhodobacterales</taxon>
        <taxon>Rhodobacter group</taxon>
        <taxon>Paenirhodobacter</taxon>
    </lineage>
</organism>
<accession>A0A443KKL3</accession>
<dbReference type="SUPFAM" id="SSF54913">
    <property type="entry name" value="GlnB-like"/>
    <property type="match status" value="1"/>
</dbReference>
<comment type="caution">
    <text evidence="2">The sequence shown here is derived from an EMBL/GenBank/DDBJ whole genome shotgun (WGS) entry which is preliminary data.</text>
</comment>
<name>A0A443KKL3_9RHOB</name>
<dbReference type="Pfam" id="PF09413">
    <property type="entry name" value="DUF2007"/>
    <property type="match status" value="1"/>
</dbReference>
<sequence length="70" mass="7642">MKELLCTTDPVKIAMASALLEGEGITAFPLDVHMSVLEGSLGILPRRLMVAERDLFMARAILRDNNIGTD</sequence>
<proteinExistence type="predicted"/>
<evidence type="ECO:0000313" key="2">
    <source>
        <dbReference type="EMBL" id="RWR33305.1"/>
    </source>
</evidence>
<dbReference type="EMBL" id="SAUY01000006">
    <property type="protein sequence ID" value="RWR33305.1"/>
    <property type="molecule type" value="Genomic_DNA"/>
</dbReference>
<dbReference type="InterPro" id="IPR011322">
    <property type="entry name" value="N-reg_PII-like_a/b"/>
</dbReference>
<dbReference type="AlphaFoldDB" id="A0A443KKL3"/>
<dbReference type="Gene3D" id="3.30.70.790">
    <property type="entry name" value="UreE, C-terminal domain"/>
    <property type="match status" value="1"/>
</dbReference>
<feature type="domain" description="DUF2007" evidence="1">
    <location>
        <begin position="1"/>
        <end position="64"/>
    </location>
</feature>
<reference evidence="2 3" key="2">
    <citation type="submission" date="2019-01" db="EMBL/GenBank/DDBJ databases">
        <authorList>
            <person name="Li Y."/>
        </authorList>
    </citation>
    <scope>NUCLEOTIDE SEQUENCE [LARGE SCALE GENOMIC DNA]</scope>
    <source>
        <strain evidence="2 3">07D10-4-3</strain>
    </source>
</reference>
<gene>
    <name evidence="2" type="ORF">D2T29_06510</name>
</gene>
<dbReference type="Proteomes" id="UP000284451">
    <property type="component" value="Unassembled WGS sequence"/>
</dbReference>
<dbReference type="InterPro" id="IPR018551">
    <property type="entry name" value="DUF2007"/>
</dbReference>